<keyword evidence="3" id="KW-1185">Reference proteome</keyword>
<dbReference type="EMBL" id="JBHRST010000013">
    <property type="protein sequence ID" value="MFC3098044.1"/>
    <property type="molecule type" value="Genomic_DNA"/>
</dbReference>
<proteinExistence type="predicted"/>
<comment type="caution">
    <text evidence="2">The sequence shown here is derived from an EMBL/GenBank/DDBJ whole genome shotgun (WGS) entry which is preliminary data.</text>
</comment>
<keyword evidence="2" id="KW-0223">Dioxygenase</keyword>
<dbReference type="CDD" id="cd20302">
    <property type="entry name" value="cupin_DAD"/>
    <property type="match status" value="1"/>
</dbReference>
<dbReference type="InterPro" id="IPR025979">
    <property type="entry name" value="ChrR-like_cupin_dom"/>
</dbReference>
<evidence type="ECO:0000313" key="3">
    <source>
        <dbReference type="Proteomes" id="UP001595456"/>
    </source>
</evidence>
<dbReference type="InterPro" id="IPR014710">
    <property type="entry name" value="RmlC-like_jellyroll"/>
</dbReference>
<keyword evidence="2" id="KW-0560">Oxidoreductase</keyword>
<dbReference type="Gene3D" id="2.60.120.10">
    <property type="entry name" value="Jelly Rolls"/>
    <property type="match status" value="1"/>
</dbReference>
<accession>A0ABV7E5L6</accession>
<protein>
    <submittedName>
        <fullName evidence="2">2,4'-dihydroxyacetophenone dioxygenase family protein</fullName>
    </submittedName>
</protein>
<dbReference type="InterPro" id="IPR011051">
    <property type="entry name" value="RmlC_Cupin_sf"/>
</dbReference>
<evidence type="ECO:0000313" key="2">
    <source>
        <dbReference type="EMBL" id="MFC3098044.1"/>
    </source>
</evidence>
<dbReference type="SUPFAM" id="SSF51182">
    <property type="entry name" value="RmlC-like cupins"/>
    <property type="match status" value="1"/>
</dbReference>
<dbReference type="Proteomes" id="UP001595456">
    <property type="component" value="Unassembled WGS sequence"/>
</dbReference>
<dbReference type="GO" id="GO:0051213">
    <property type="term" value="F:dioxygenase activity"/>
    <property type="evidence" value="ECO:0007669"/>
    <property type="project" value="UniProtKB-KW"/>
</dbReference>
<reference evidence="3" key="1">
    <citation type="journal article" date="2019" name="Int. J. Syst. Evol. Microbiol.">
        <title>The Global Catalogue of Microorganisms (GCM) 10K type strain sequencing project: providing services to taxonomists for standard genome sequencing and annotation.</title>
        <authorList>
            <consortium name="The Broad Institute Genomics Platform"/>
            <consortium name="The Broad Institute Genome Sequencing Center for Infectious Disease"/>
            <person name="Wu L."/>
            <person name="Ma J."/>
        </authorList>
    </citation>
    <scope>NUCLEOTIDE SEQUENCE [LARGE SCALE GENOMIC DNA]</scope>
    <source>
        <strain evidence="3">KCTC 52607</strain>
    </source>
</reference>
<dbReference type="Pfam" id="PF12973">
    <property type="entry name" value="Cupin_7"/>
    <property type="match status" value="1"/>
</dbReference>
<name>A0ABV7E5L6_9SPHN</name>
<feature type="domain" description="ChrR-like cupin" evidence="1">
    <location>
        <begin position="7"/>
        <end position="100"/>
    </location>
</feature>
<gene>
    <name evidence="2" type="ORF">ACFODU_09565</name>
</gene>
<evidence type="ECO:0000259" key="1">
    <source>
        <dbReference type="Pfam" id="PF12973"/>
    </source>
</evidence>
<organism evidence="2 3">
    <name type="scientific">Alteraurantiacibacter palmitatis</name>
    <dbReference type="NCBI Taxonomy" id="2054628"/>
    <lineage>
        <taxon>Bacteria</taxon>
        <taxon>Pseudomonadati</taxon>
        <taxon>Pseudomonadota</taxon>
        <taxon>Alphaproteobacteria</taxon>
        <taxon>Sphingomonadales</taxon>
        <taxon>Erythrobacteraceae</taxon>
        <taxon>Alteraurantiacibacter</taxon>
    </lineage>
</organism>
<dbReference type="RefSeq" id="WP_336925409.1">
    <property type="nucleotide sequence ID" value="NZ_JBANRO010000004.1"/>
</dbReference>
<sequence>MIPESYHADTDALPWAESWADDPAIRLKLLMADVEGGRFAVRMGFAPGTQVFPHKHTGEVHAYTLAGKWSYLEYPDSPANVAGSYLFEPPGSTHTLKVADDADGETDIVFVIYGALLHLDEGGNPVAITDAASVIEEYGRRLRDAGVDAPKVPVGGSMGYRAV</sequence>